<name>A0A843YFX6_9RHOB</name>
<reference evidence="8 9" key="1">
    <citation type="submission" date="2019-10" db="EMBL/GenBank/DDBJ databases">
        <title>Epibacterium sp. nov., isolated from seawater.</title>
        <authorList>
            <person name="Zhang X."/>
            <person name="Li N."/>
        </authorList>
    </citation>
    <scope>NUCLEOTIDE SEQUENCE [LARGE SCALE GENOMIC DNA]</scope>
    <source>
        <strain evidence="8 9">SM1979</strain>
    </source>
</reference>
<dbReference type="Proteomes" id="UP000444174">
    <property type="component" value="Unassembled WGS sequence"/>
</dbReference>
<feature type="transmembrane region" description="Helical" evidence="6">
    <location>
        <begin position="235"/>
        <end position="256"/>
    </location>
</feature>
<feature type="transmembrane region" description="Helical" evidence="6">
    <location>
        <begin position="29"/>
        <end position="49"/>
    </location>
</feature>
<sequence length="290" mass="30612">MIATLGFVWGGTFLVAELALRGITPFWLAAGRIGFAALLLTVIWGLLGFRLFEERSNWVSVCIIALFSTALPFALLSWGLVYVTSGFAGVSMGAIPLMILPLAHVFVAGEQMGPRRIIGTVLGFLGILILIGGKAFDSSGSDLEWAGRAACILAAACYAGSSILTRRLPPVDSVGLATVLMIIGAVVIIPLAWVVEGPLPPLSQETLFWVALLGLVPTAGANLLRVLVVRGAGPVFMSLTNYQVPIWSVVLGAVILSEPLPASLLLALALVFSGLVLGQWQALKQLFHKI</sequence>
<dbReference type="InterPro" id="IPR050638">
    <property type="entry name" value="AA-Vitamin_Transporters"/>
</dbReference>
<dbReference type="InterPro" id="IPR037185">
    <property type="entry name" value="EmrE-like"/>
</dbReference>
<keyword evidence="5 6" id="KW-0472">Membrane</keyword>
<keyword evidence="4 6" id="KW-1133">Transmembrane helix</keyword>
<evidence type="ECO:0000256" key="3">
    <source>
        <dbReference type="ARBA" id="ARBA00022692"/>
    </source>
</evidence>
<accession>A0A843YFX6</accession>
<dbReference type="SUPFAM" id="SSF103481">
    <property type="entry name" value="Multidrug resistance efflux transporter EmrE"/>
    <property type="match status" value="2"/>
</dbReference>
<dbReference type="AlphaFoldDB" id="A0A843YFX6"/>
<dbReference type="RefSeq" id="WP_153215003.1">
    <property type="nucleotide sequence ID" value="NZ_WIBF01000002.1"/>
</dbReference>
<feature type="transmembrane region" description="Helical" evidence="6">
    <location>
        <begin position="61"/>
        <end position="81"/>
    </location>
</feature>
<feature type="transmembrane region" description="Helical" evidence="6">
    <location>
        <begin position="176"/>
        <end position="195"/>
    </location>
</feature>
<comment type="similarity">
    <text evidence="2">Belongs to the EamA transporter family.</text>
</comment>
<gene>
    <name evidence="8" type="ORF">GFB49_06100</name>
</gene>
<dbReference type="PANTHER" id="PTHR32322">
    <property type="entry name" value="INNER MEMBRANE TRANSPORTER"/>
    <property type="match status" value="1"/>
</dbReference>
<proteinExistence type="inferred from homology"/>
<feature type="domain" description="EamA" evidence="7">
    <location>
        <begin position="2"/>
        <end position="131"/>
    </location>
</feature>
<feature type="transmembrane region" description="Helical" evidence="6">
    <location>
        <begin position="87"/>
        <end position="109"/>
    </location>
</feature>
<dbReference type="InterPro" id="IPR000620">
    <property type="entry name" value="EamA_dom"/>
</dbReference>
<feature type="transmembrane region" description="Helical" evidence="6">
    <location>
        <begin position="262"/>
        <end position="283"/>
    </location>
</feature>
<evidence type="ECO:0000256" key="5">
    <source>
        <dbReference type="ARBA" id="ARBA00023136"/>
    </source>
</evidence>
<keyword evidence="3 6" id="KW-0812">Transmembrane</keyword>
<dbReference type="PANTHER" id="PTHR32322:SF2">
    <property type="entry name" value="EAMA DOMAIN-CONTAINING PROTEIN"/>
    <property type="match status" value="1"/>
</dbReference>
<evidence type="ECO:0000313" key="8">
    <source>
        <dbReference type="EMBL" id="MQQ08019.1"/>
    </source>
</evidence>
<evidence type="ECO:0000259" key="7">
    <source>
        <dbReference type="Pfam" id="PF00892"/>
    </source>
</evidence>
<evidence type="ECO:0000256" key="6">
    <source>
        <dbReference type="SAM" id="Phobius"/>
    </source>
</evidence>
<comment type="subcellular location">
    <subcellularLocation>
        <location evidence="1">Membrane</location>
        <topology evidence="1">Multi-pass membrane protein</topology>
    </subcellularLocation>
</comment>
<feature type="transmembrane region" description="Helical" evidence="6">
    <location>
        <begin position="145"/>
        <end position="164"/>
    </location>
</feature>
<dbReference type="GO" id="GO:0016020">
    <property type="term" value="C:membrane"/>
    <property type="evidence" value="ECO:0007669"/>
    <property type="project" value="UniProtKB-SubCell"/>
</dbReference>
<evidence type="ECO:0000256" key="1">
    <source>
        <dbReference type="ARBA" id="ARBA00004141"/>
    </source>
</evidence>
<feature type="domain" description="EamA" evidence="7">
    <location>
        <begin position="149"/>
        <end position="277"/>
    </location>
</feature>
<feature type="transmembrane region" description="Helical" evidence="6">
    <location>
        <begin position="116"/>
        <end position="133"/>
    </location>
</feature>
<protein>
    <submittedName>
        <fullName evidence="8">EamA family transporter</fullName>
    </submittedName>
</protein>
<keyword evidence="9" id="KW-1185">Reference proteome</keyword>
<comment type="caution">
    <text evidence="8">The sequence shown here is derived from an EMBL/GenBank/DDBJ whole genome shotgun (WGS) entry which is preliminary data.</text>
</comment>
<evidence type="ECO:0000313" key="9">
    <source>
        <dbReference type="Proteomes" id="UP000444174"/>
    </source>
</evidence>
<evidence type="ECO:0000256" key="4">
    <source>
        <dbReference type="ARBA" id="ARBA00022989"/>
    </source>
</evidence>
<dbReference type="EMBL" id="WIBF01000002">
    <property type="protein sequence ID" value="MQQ08019.1"/>
    <property type="molecule type" value="Genomic_DNA"/>
</dbReference>
<feature type="transmembrane region" description="Helical" evidence="6">
    <location>
        <begin position="207"/>
        <end position="228"/>
    </location>
</feature>
<evidence type="ECO:0000256" key="2">
    <source>
        <dbReference type="ARBA" id="ARBA00007362"/>
    </source>
</evidence>
<organism evidence="8 9">
    <name type="scientific">Tritonibacter litoralis</name>
    <dbReference type="NCBI Taxonomy" id="2662264"/>
    <lineage>
        <taxon>Bacteria</taxon>
        <taxon>Pseudomonadati</taxon>
        <taxon>Pseudomonadota</taxon>
        <taxon>Alphaproteobacteria</taxon>
        <taxon>Rhodobacterales</taxon>
        <taxon>Paracoccaceae</taxon>
        <taxon>Tritonibacter</taxon>
    </lineage>
</organism>
<dbReference type="Pfam" id="PF00892">
    <property type="entry name" value="EamA"/>
    <property type="match status" value="2"/>
</dbReference>